<proteinExistence type="predicted"/>
<reference evidence="2 3" key="1">
    <citation type="submission" date="2021-06" db="EMBL/GenBank/DDBJ databases">
        <authorList>
            <person name="Palmer J.M."/>
        </authorList>
    </citation>
    <scope>NUCLEOTIDE SEQUENCE [LARGE SCALE GENOMIC DNA]</scope>
    <source>
        <strain evidence="2 3">GA_2019</strain>
        <tissue evidence="2">Muscle</tissue>
    </source>
</reference>
<evidence type="ECO:0000313" key="3">
    <source>
        <dbReference type="Proteomes" id="UP001476798"/>
    </source>
</evidence>
<comment type="caution">
    <text evidence="2">The sequence shown here is derived from an EMBL/GenBank/DDBJ whole genome shotgun (WGS) entry which is preliminary data.</text>
</comment>
<dbReference type="EMBL" id="JAHRIO010024100">
    <property type="protein sequence ID" value="MEQ2166495.1"/>
    <property type="molecule type" value="Genomic_DNA"/>
</dbReference>
<keyword evidence="3" id="KW-1185">Reference proteome</keyword>
<feature type="region of interest" description="Disordered" evidence="1">
    <location>
        <begin position="54"/>
        <end position="83"/>
    </location>
</feature>
<sequence length="117" mass="12784">MHYEACCEDSNRALAKLPLVSQGAKLKNLYKQSSSLVCNGIVLPGSRHVDLHRSHWAAPPMPPSLSSPPSTGSRHHDRSKGVVEHVCGTQTVGDDHPVGERARVSHRSTYRICKIPV</sequence>
<gene>
    <name evidence="2" type="ORF">GOODEAATRI_028859</name>
</gene>
<protein>
    <submittedName>
        <fullName evidence="2">Uncharacterized protein</fullName>
    </submittedName>
</protein>
<accession>A0ABV0N519</accession>
<name>A0ABV0N519_9TELE</name>
<organism evidence="2 3">
    <name type="scientific">Goodea atripinnis</name>
    <dbReference type="NCBI Taxonomy" id="208336"/>
    <lineage>
        <taxon>Eukaryota</taxon>
        <taxon>Metazoa</taxon>
        <taxon>Chordata</taxon>
        <taxon>Craniata</taxon>
        <taxon>Vertebrata</taxon>
        <taxon>Euteleostomi</taxon>
        <taxon>Actinopterygii</taxon>
        <taxon>Neopterygii</taxon>
        <taxon>Teleostei</taxon>
        <taxon>Neoteleostei</taxon>
        <taxon>Acanthomorphata</taxon>
        <taxon>Ovalentaria</taxon>
        <taxon>Atherinomorphae</taxon>
        <taxon>Cyprinodontiformes</taxon>
        <taxon>Goodeidae</taxon>
        <taxon>Goodea</taxon>
    </lineage>
</organism>
<evidence type="ECO:0000313" key="2">
    <source>
        <dbReference type="EMBL" id="MEQ2166495.1"/>
    </source>
</evidence>
<evidence type="ECO:0000256" key="1">
    <source>
        <dbReference type="SAM" id="MobiDB-lite"/>
    </source>
</evidence>
<dbReference type="Proteomes" id="UP001476798">
    <property type="component" value="Unassembled WGS sequence"/>
</dbReference>